<feature type="compositionally biased region" description="Low complexity" evidence="1">
    <location>
        <begin position="330"/>
        <end position="349"/>
    </location>
</feature>
<comment type="caution">
    <text evidence="2">The sequence shown here is derived from an EMBL/GenBank/DDBJ whole genome shotgun (WGS) entry which is preliminary data.</text>
</comment>
<feature type="compositionally biased region" description="Low complexity" evidence="1">
    <location>
        <begin position="528"/>
        <end position="552"/>
    </location>
</feature>
<gene>
    <name evidence="2" type="ORF">LshimejAT787_0310380</name>
</gene>
<accession>A0A9P3PJW8</accession>
<feature type="compositionally biased region" description="Pro residues" evidence="1">
    <location>
        <begin position="485"/>
        <end position="497"/>
    </location>
</feature>
<dbReference type="AlphaFoldDB" id="A0A9P3PJW8"/>
<feature type="compositionally biased region" description="Low complexity" evidence="1">
    <location>
        <begin position="428"/>
        <end position="448"/>
    </location>
</feature>
<dbReference type="EMBL" id="BRPK01000003">
    <property type="protein sequence ID" value="GLB36751.1"/>
    <property type="molecule type" value="Genomic_DNA"/>
</dbReference>
<dbReference type="Proteomes" id="UP001063166">
    <property type="component" value="Unassembled WGS sequence"/>
</dbReference>
<feature type="compositionally biased region" description="Polar residues" evidence="1">
    <location>
        <begin position="125"/>
        <end position="134"/>
    </location>
</feature>
<proteinExistence type="predicted"/>
<evidence type="ECO:0000256" key="1">
    <source>
        <dbReference type="SAM" id="MobiDB-lite"/>
    </source>
</evidence>
<organism evidence="2 3">
    <name type="scientific">Lyophyllum shimeji</name>
    <name type="common">Hon-shimeji</name>
    <name type="synonym">Tricholoma shimeji</name>
    <dbReference type="NCBI Taxonomy" id="47721"/>
    <lineage>
        <taxon>Eukaryota</taxon>
        <taxon>Fungi</taxon>
        <taxon>Dikarya</taxon>
        <taxon>Basidiomycota</taxon>
        <taxon>Agaricomycotina</taxon>
        <taxon>Agaricomycetes</taxon>
        <taxon>Agaricomycetidae</taxon>
        <taxon>Agaricales</taxon>
        <taxon>Tricholomatineae</taxon>
        <taxon>Lyophyllaceae</taxon>
        <taxon>Lyophyllum</taxon>
    </lineage>
</organism>
<sequence length="640" mass="68200">MSAPTSPFSLAEFSDLVALALNTDHADRLSESLLLFDPESLAPSNTPSSHQSTTRRRPHPSPRSTSTSPSSMRTTGSPPTSAWAVSTPSRPRQILDKIKRQASTFVTRAPEAEKPRSQAPPPQTIPTFSPNSGTRDASRSSFFDEDDEDEPAAFAPYIPLATQYERAAAAQPPVPSTKARSPALNIFSRPPSDITSPPPSPKSIRSISTTSSAAPVTPTTPLFAPRPSACSPDDAYNPRWSLCTDESSPSSYVASVSYQKHPFALPHDEHDPFAKGSVQVVRHSAHSQDGYNYGHGYQQPPLPKRKRSTRRRRTAPAPARPPPSGPLPTLPLSAGTFSSATPSQSQSESESADDESKARTRKISAPAAAPHPTAALCAPTIIIEPSEPPTSVKKVLRIHVPPATAFSDTPSSKVQDWTLSLPLNVAFPGSPSSPAPSSTASLHTPSPTREQPRPRTRSHSFLSSSSSSSSDDHSPASRCPSAWHPTPPSSAPLPLPAVPRTFYRSPSRSPTRSVSSTRASKLPHPPRTADSTTSTSSTETNESTASTESTATIVPSAAQRQRERERALAALTGPAPSSVPTHNKQEAQIHGEADNDNDSLLSGHTGTYYSARSSFSSRDSRISFGSAYGCRVRLRLNSGV</sequence>
<evidence type="ECO:0000313" key="2">
    <source>
        <dbReference type="EMBL" id="GLB36751.1"/>
    </source>
</evidence>
<feature type="compositionally biased region" description="Low complexity" evidence="1">
    <location>
        <begin position="498"/>
        <end position="520"/>
    </location>
</feature>
<feature type="compositionally biased region" description="Low complexity" evidence="1">
    <location>
        <begin position="459"/>
        <end position="469"/>
    </location>
</feature>
<feature type="region of interest" description="Disordered" evidence="1">
    <location>
        <begin position="36"/>
        <end position="234"/>
    </location>
</feature>
<keyword evidence="3" id="KW-1185">Reference proteome</keyword>
<feature type="compositionally biased region" description="Low complexity" evidence="1">
    <location>
        <begin position="202"/>
        <end position="221"/>
    </location>
</feature>
<feature type="region of interest" description="Disordered" evidence="1">
    <location>
        <begin position="278"/>
        <end position="371"/>
    </location>
</feature>
<feature type="compositionally biased region" description="Polar residues" evidence="1">
    <location>
        <begin position="42"/>
        <end position="51"/>
    </location>
</feature>
<name>A0A9P3PJW8_LYOSH</name>
<feature type="compositionally biased region" description="Basic and acidic residues" evidence="1">
    <location>
        <begin position="583"/>
        <end position="593"/>
    </location>
</feature>
<protein>
    <submittedName>
        <fullName evidence="2">Uncharacterized protein</fullName>
    </submittedName>
</protein>
<feature type="region of interest" description="Disordered" evidence="1">
    <location>
        <begin position="428"/>
        <end position="601"/>
    </location>
</feature>
<feature type="compositionally biased region" description="Low complexity" evidence="1">
    <location>
        <begin position="62"/>
        <end position="81"/>
    </location>
</feature>
<feature type="compositionally biased region" description="Pro residues" evidence="1">
    <location>
        <begin position="318"/>
        <end position="329"/>
    </location>
</feature>
<dbReference type="OrthoDB" id="3068450at2759"/>
<evidence type="ECO:0000313" key="3">
    <source>
        <dbReference type="Proteomes" id="UP001063166"/>
    </source>
</evidence>
<feature type="compositionally biased region" description="Basic residues" evidence="1">
    <location>
        <begin position="303"/>
        <end position="314"/>
    </location>
</feature>
<reference evidence="2" key="1">
    <citation type="submission" date="2022-07" db="EMBL/GenBank/DDBJ databases">
        <title>The genome of Lyophyllum shimeji provides insight into the initial evolution of ectomycorrhizal fungal genome.</title>
        <authorList>
            <person name="Kobayashi Y."/>
            <person name="Shibata T."/>
            <person name="Hirakawa H."/>
            <person name="Shigenobu S."/>
            <person name="Nishiyama T."/>
            <person name="Yamada A."/>
            <person name="Hasebe M."/>
            <person name="Kawaguchi M."/>
        </authorList>
    </citation>
    <scope>NUCLEOTIDE SEQUENCE</scope>
    <source>
        <strain evidence="2">AT787</strain>
    </source>
</reference>